<dbReference type="Proteomes" id="UP001434883">
    <property type="component" value="Unassembled WGS sequence"/>
</dbReference>
<keyword evidence="5" id="KW-0539">Nucleus</keyword>
<evidence type="ECO:0000256" key="1">
    <source>
        <dbReference type="ARBA" id="ARBA00004123"/>
    </source>
</evidence>
<feature type="compositionally biased region" description="Basic and acidic residues" evidence="6">
    <location>
        <begin position="1"/>
        <end position="18"/>
    </location>
</feature>
<keyword evidence="4" id="KW-0804">Transcription</keyword>
<sequence>WQDKKGDKRFLKLNKDPDLAAPVRHKPKKQKLDGKGGHGPGPGPGRPKSKNLQPKVQEYEFTDDPQDIPRTPKNDAPNRFWASVEPYCADITNEEIRLLEELLKPPEDEAEYFKV</sequence>
<evidence type="ECO:0000313" key="8">
    <source>
        <dbReference type="Proteomes" id="UP001434883"/>
    </source>
</evidence>
<comment type="subcellular location">
    <subcellularLocation>
        <location evidence="1">Nucleus</location>
    </subcellularLocation>
</comment>
<keyword evidence="3" id="KW-0805">Transcription regulation</keyword>
<organism evidence="7 8">
    <name type="scientific">Xenoophorus captivus</name>
    <dbReference type="NCBI Taxonomy" id="1517983"/>
    <lineage>
        <taxon>Eukaryota</taxon>
        <taxon>Metazoa</taxon>
        <taxon>Chordata</taxon>
        <taxon>Craniata</taxon>
        <taxon>Vertebrata</taxon>
        <taxon>Euteleostomi</taxon>
        <taxon>Actinopterygii</taxon>
        <taxon>Neopterygii</taxon>
        <taxon>Teleostei</taxon>
        <taxon>Neoteleostei</taxon>
        <taxon>Acanthomorphata</taxon>
        <taxon>Ovalentaria</taxon>
        <taxon>Atherinomorphae</taxon>
        <taxon>Cyprinodontiformes</taxon>
        <taxon>Goodeidae</taxon>
        <taxon>Xenoophorus</taxon>
    </lineage>
</organism>
<protein>
    <submittedName>
        <fullName evidence="7">Transcriptional adaptor 3</fullName>
    </submittedName>
</protein>
<evidence type="ECO:0000256" key="4">
    <source>
        <dbReference type="ARBA" id="ARBA00023163"/>
    </source>
</evidence>
<keyword evidence="8" id="KW-1185">Reference proteome</keyword>
<evidence type="ECO:0000256" key="2">
    <source>
        <dbReference type="ARBA" id="ARBA00005330"/>
    </source>
</evidence>
<feature type="non-terminal residue" evidence="7">
    <location>
        <position position="1"/>
    </location>
</feature>
<accession>A0ABV0RCB5</accession>
<dbReference type="PANTHER" id="PTHR13556">
    <property type="entry name" value="TRANSCRIPTIONAL ADAPTER 3-RELATED"/>
    <property type="match status" value="1"/>
</dbReference>
<name>A0ABV0RCB5_9TELE</name>
<proteinExistence type="inferred from homology"/>
<feature type="region of interest" description="Disordered" evidence="6">
    <location>
        <begin position="1"/>
        <end position="79"/>
    </location>
</feature>
<dbReference type="PANTHER" id="PTHR13556:SF2">
    <property type="entry name" value="TRANSCRIPTIONAL ADAPTER 3"/>
    <property type="match status" value="1"/>
</dbReference>
<comment type="caution">
    <text evidence="7">The sequence shown here is derived from an EMBL/GenBank/DDBJ whole genome shotgun (WGS) entry which is preliminary data.</text>
</comment>
<dbReference type="InterPro" id="IPR019340">
    <property type="entry name" value="Histone_AcTrfase_su3"/>
</dbReference>
<evidence type="ECO:0000256" key="3">
    <source>
        <dbReference type="ARBA" id="ARBA00023015"/>
    </source>
</evidence>
<evidence type="ECO:0000256" key="5">
    <source>
        <dbReference type="ARBA" id="ARBA00023242"/>
    </source>
</evidence>
<evidence type="ECO:0000256" key="6">
    <source>
        <dbReference type="SAM" id="MobiDB-lite"/>
    </source>
</evidence>
<comment type="similarity">
    <text evidence="2">Belongs to the NGG1 family.</text>
</comment>
<gene>
    <name evidence="7" type="primary">TADA3_2</name>
    <name evidence="7" type="ORF">XENOCAPTIV_026317</name>
</gene>
<dbReference type="EMBL" id="JAHRIN010040134">
    <property type="protein sequence ID" value="MEQ2205132.1"/>
    <property type="molecule type" value="Genomic_DNA"/>
</dbReference>
<reference evidence="7 8" key="1">
    <citation type="submission" date="2021-06" db="EMBL/GenBank/DDBJ databases">
        <authorList>
            <person name="Palmer J.M."/>
        </authorList>
    </citation>
    <scope>NUCLEOTIDE SEQUENCE [LARGE SCALE GENOMIC DNA]</scope>
    <source>
        <strain evidence="7 8">XC_2019</strain>
        <tissue evidence="7">Muscle</tissue>
    </source>
</reference>
<evidence type="ECO:0000313" key="7">
    <source>
        <dbReference type="EMBL" id="MEQ2205132.1"/>
    </source>
</evidence>